<sequence length="375" mass="40219">MDRRVIQAMKLLREAGRLDLLVEGTAHKDRPVQRVASGVAAAVAACSPPRRSQVRATPQVRRVGGGRGRSRGSGGVFRRQRPFGERPQSPIGAGAGGGLGAASAPMEEGAGVQRPRPSGARPGKSDGPGAVGLRKATKTISGQALKLPGTTAAEKAMRVVKGRREGKLREEGGKKGCDEEIPRDMEERQGGQEGVVWGCQGGEKAPLQARNWGSSAEGVERASHRIHELSHILEWSDEEEQEVEEDRITLKVRPPTRTYGGGMEGRGFQGVYSSGSSDIEEVERDREGGYSVGVEDPSEGFLFNDHLGLLQGERRGSEDRDPGELLTGSAPWEEEKAGPVRLARWHLDVTKGRCGSRQAQGVATLDWVLRPPVVG</sequence>
<protein>
    <submittedName>
        <fullName evidence="2">Uncharacterized protein</fullName>
    </submittedName>
</protein>
<evidence type="ECO:0000313" key="2">
    <source>
        <dbReference type="EMBL" id="KAJ1142761.1"/>
    </source>
</evidence>
<feature type="compositionally biased region" description="Gly residues" evidence="1">
    <location>
        <begin position="259"/>
        <end position="268"/>
    </location>
</feature>
<feature type="compositionally biased region" description="Basic and acidic residues" evidence="1">
    <location>
        <begin position="313"/>
        <end position="323"/>
    </location>
</feature>
<dbReference type="Proteomes" id="UP001066276">
    <property type="component" value="Chromosome 6"/>
</dbReference>
<keyword evidence="3" id="KW-1185">Reference proteome</keyword>
<gene>
    <name evidence="2" type="ORF">NDU88_009074</name>
</gene>
<dbReference type="AlphaFoldDB" id="A0AAV7QQI5"/>
<feature type="region of interest" description="Disordered" evidence="1">
    <location>
        <begin position="253"/>
        <end position="280"/>
    </location>
</feature>
<evidence type="ECO:0000256" key="1">
    <source>
        <dbReference type="SAM" id="MobiDB-lite"/>
    </source>
</evidence>
<accession>A0AAV7QQI5</accession>
<feature type="region of interest" description="Disordered" evidence="1">
    <location>
        <begin position="313"/>
        <end position="332"/>
    </location>
</feature>
<organism evidence="2 3">
    <name type="scientific">Pleurodeles waltl</name>
    <name type="common">Iberian ribbed newt</name>
    <dbReference type="NCBI Taxonomy" id="8319"/>
    <lineage>
        <taxon>Eukaryota</taxon>
        <taxon>Metazoa</taxon>
        <taxon>Chordata</taxon>
        <taxon>Craniata</taxon>
        <taxon>Vertebrata</taxon>
        <taxon>Euteleostomi</taxon>
        <taxon>Amphibia</taxon>
        <taxon>Batrachia</taxon>
        <taxon>Caudata</taxon>
        <taxon>Salamandroidea</taxon>
        <taxon>Salamandridae</taxon>
        <taxon>Pleurodelinae</taxon>
        <taxon>Pleurodeles</taxon>
    </lineage>
</organism>
<reference evidence="2" key="1">
    <citation type="journal article" date="2022" name="bioRxiv">
        <title>Sequencing and chromosome-scale assembly of the giantPleurodeles waltlgenome.</title>
        <authorList>
            <person name="Brown T."/>
            <person name="Elewa A."/>
            <person name="Iarovenko S."/>
            <person name="Subramanian E."/>
            <person name="Araus A.J."/>
            <person name="Petzold A."/>
            <person name="Susuki M."/>
            <person name="Suzuki K.-i.T."/>
            <person name="Hayashi T."/>
            <person name="Toyoda A."/>
            <person name="Oliveira C."/>
            <person name="Osipova E."/>
            <person name="Leigh N.D."/>
            <person name="Simon A."/>
            <person name="Yun M.H."/>
        </authorList>
    </citation>
    <scope>NUCLEOTIDE SEQUENCE</scope>
    <source>
        <strain evidence="2">20211129_DDA</strain>
        <tissue evidence="2">Liver</tissue>
    </source>
</reference>
<feature type="compositionally biased region" description="Gly residues" evidence="1">
    <location>
        <begin position="63"/>
        <end position="75"/>
    </location>
</feature>
<dbReference type="EMBL" id="JANPWB010000010">
    <property type="protein sequence ID" value="KAJ1142761.1"/>
    <property type="molecule type" value="Genomic_DNA"/>
</dbReference>
<proteinExistence type="predicted"/>
<comment type="caution">
    <text evidence="2">The sequence shown here is derived from an EMBL/GenBank/DDBJ whole genome shotgun (WGS) entry which is preliminary data.</text>
</comment>
<evidence type="ECO:0000313" key="3">
    <source>
        <dbReference type="Proteomes" id="UP001066276"/>
    </source>
</evidence>
<feature type="region of interest" description="Disordered" evidence="1">
    <location>
        <begin position="50"/>
        <end position="139"/>
    </location>
</feature>
<name>A0AAV7QQI5_PLEWA</name>